<dbReference type="Proteomes" id="UP000001485">
    <property type="component" value="Chromosome"/>
</dbReference>
<dbReference type="EMBL" id="CP001600">
    <property type="protein sequence ID" value="ACR68190.1"/>
    <property type="molecule type" value="Genomic_DNA"/>
</dbReference>
<name>C5BBF5_EDWI9</name>
<protein>
    <submittedName>
        <fullName evidence="1">Uncharacterized protein</fullName>
    </submittedName>
</protein>
<reference evidence="2" key="1">
    <citation type="submission" date="2009-03" db="EMBL/GenBank/DDBJ databases">
        <title>Complete genome sequence of Edwardsiella ictaluri 93-146.</title>
        <authorList>
            <person name="Williams M.L."/>
            <person name="Gillaspy A.F."/>
            <person name="Dyer D.W."/>
            <person name="Thune R.L."/>
            <person name="Waldbieser G.C."/>
            <person name="Schuster S.C."/>
            <person name="Gipson J."/>
            <person name="Zaitshik J."/>
            <person name="Landry C."/>
            <person name="Lawrence M.L."/>
        </authorList>
    </citation>
    <scope>NUCLEOTIDE SEQUENCE [LARGE SCALE GENOMIC DNA]</scope>
    <source>
        <strain evidence="2">93-146</strain>
    </source>
</reference>
<sequence>MNLIATGLKVFGKSAWKARQHGADRRRMWRRLEDETWAITGVR</sequence>
<dbReference type="KEGG" id="eic:NT01EI_0977"/>
<proteinExistence type="predicted"/>
<accession>C5BBF5</accession>
<dbReference type="AlphaFoldDB" id="C5BBF5"/>
<evidence type="ECO:0000313" key="1">
    <source>
        <dbReference type="EMBL" id="ACR68190.1"/>
    </source>
</evidence>
<gene>
    <name evidence="1" type="ordered locus">NT01EI_0977</name>
</gene>
<organism evidence="1 2">
    <name type="scientific">Edwardsiella ictaluri (strain 93-146)</name>
    <dbReference type="NCBI Taxonomy" id="634503"/>
    <lineage>
        <taxon>Bacteria</taxon>
        <taxon>Pseudomonadati</taxon>
        <taxon>Pseudomonadota</taxon>
        <taxon>Gammaproteobacteria</taxon>
        <taxon>Enterobacterales</taxon>
        <taxon>Hafniaceae</taxon>
        <taxon>Edwardsiella</taxon>
    </lineage>
</organism>
<evidence type="ECO:0000313" key="2">
    <source>
        <dbReference type="Proteomes" id="UP000001485"/>
    </source>
</evidence>
<reference evidence="1 2" key="2">
    <citation type="journal article" date="2012" name="J. Bacteriol.">
        <title>Genome Sequence of Edwardsiella ictaluri 93-146, a Strain Associated with a Natural Channel Catfish Outbreak of Enteric Septicemia of Catfish.</title>
        <authorList>
            <person name="Williams M.L."/>
            <person name="Gillaspy A.F."/>
            <person name="Dyer D.W."/>
            <person name="Thune R.L."/>
            <person name="Waldbieser G.C."/>
            <person name="Schuster S.C."/>
            <person name="Gipson J."/>
            <person name="Zaitshik J."/>
            <person name="Landry C."/>
            <person name="Banes M.M."/>
            <person name="Lawrence M.L."/>
        </authorList>
    </citation>
    <scope>NUCLEOTIDE SEQUENCE [LARGE SCALE GENOMIC DNA]</scope>
    <source>
        <strain evidence="1 2">93-146</strain>
    </source>
</reference>
<dbReference type="HOGENOM" id="CLU_3232848_0_0_6"/>